<dbReference type="InterPro" id="IPR050312">
    <property type="entry name" value="IolE/XylAMocC-like"/>
</dbReference>
<organism evidence="2 3">
    <name type="scientific">Infirmifilum lucidum</name>
    <dbReference type="NCBI Taxonomy" id="2776706"/>
    <lineage>
        <taxon>Archaea</taxon>
        <taxon>Thermoproteota</taxon>
        <taxon>Thermoprotei</taxon>
        <taxon>Thermofilales</taxon>
        <taxon>Thermofilaceae</taxon>
        <taxon>Infirmifilum</taxon>
    </lineage>
</organism>
<dbReference type="PANTHER" id="PTHR12110:SF21">
    <property type="entry name" value="XYLOSE ISOMERASE-LIKE TIM BARREL DOMAIN-CONTAINING PROTEIN"/>
    <property type="match status" value="1"/>
</dbReference>
<protein>
    <submittedName>
        <fullName evidence="2">Sugar phosphate isomerase/epimerase</fullName>
    </submittedName>
</protein>
<dbReference type="GO" id="GO:0016853">
    <property type="term" value="F:isomerase activity"/>
    <property type="evidence" value="ECO:0007669"/>
    <property type="project" value="UniProtKB-KW"/>
</dbReference>
<keyword evidence="3" id="KW-1185">Reference proteome</keyword>
<dbReference type="RefSeq" id="WP_192819490.1">
    <property type="nucleotide sequence ID" value="NZ_CP062310.1"/>
</dbReference>
<dbReference type="SUPFAM" id="SSF51658">
    <property type="entry name" value="Xylose isomerase-like"/>
    <property type="match status" value="1"/>
</dbReference>
<dbReference type="Pfam" id="PF01261">
    <property type="entry name" value="AP_endonuc_2"/>
    <property type="match status" value="1"/>
</dbReference>
<sequence>MLAVSIRTGKSIHLVPFPWRISIVAFMANPLLIKDDAQAARETVEVLAKDPFFDVVELNLLGDEAWRSVEPLLKSSGLEVAAGLQPMTLAQGFNPSSVNEDERRRAVEALSQAIKTAASRGVRRVAFSSGADPGSGNREAAKDSLVKSLRELAGLGSKLGVEVILETFDRDWDKRQLIGPIREAVEVVSEVRQSFENVGLLWDLSHAPMLGEKPADLKLAKGLLSHIHIGCAKKLPDGKLVDWHPGFYRPGAVNGVEDVSDLLKVLAEIEYSGAVGFEVKPEEGQFWREVVESAKGVLYTAFARVVQ</sequence>
<accession>A0A7L9FI57</accession>
<dbReference type="KEGG" id="thel:IG193_03395"/>
<dbReference type="Gene3D" id="3.20.20.150">
    <property type="entry name" value="Divalent-metal-dependent TIM barrel enzymes"/>
    <property type="match status" value="1"/>
</dbReference>
<dbReference type="InterPro" id="IPR013022">
    <property type="entry name" value="Xyl_isomerase-like_TIM-brl"/>
</dbReference>
<dbReference type="AlphaFoldDB" id="A0A7L9FI57"/>
<dbReference type="PANTHER" id="PTHR12110">
    <property type="entry name" value="HYDROXYPYRUVATE ISOMERASE"/>
    <property type="match status" value="1"/>
</dbReference>
<reference evidence="2 3" key="1">
    <citation type="submission" date="2020-10" db="EMBL/GenBank/DDBJ databases">
        <title>Thermofilum lucidum 3507LT sp. nov. a novel member of Thermofilaceae family isolated from Chile hot spring, and proposal of description order Thermofilales.</title>
        <authorList>
            <person name="Zayulina K.S."/>
            <person name="Elcheninov A.G."/>
            <person name="Toshchakov S.V."/>
            <person name="Kublanov I.V."/>
        </authorList>
    </citation>
    <scope>NUCLEOTIDE SEQUENCE [LARGE SCALE GENOMIC DNA]</scope>
    <source>
        <strain evidence="2 3">3507LT</strain>
    </source>
</reference>
<evidence type="ECO:0000313" key="2">
    <source>
        <dbReference type="EMBL" id="QOJ79518.1"/>
    </source>
</evidence>
<evidence type="ECO:0000313" key="3">
    <source>
        <dbReference type="Proteomes" id="UP000594121"/>
    </source>
</evidence>
<feature type="domain" description="Xylose isomerase-like TIM barrel" evidence="1">
    <location>
        <begin position="52"/>
        <end position="284"/>
    </location>
</feature>
<dbReference type="InterPro" id="IPR036237">
    <property type="entry name" value="Xyl_isomerase-like_sf"/>
</dbReference>
<dbReference type="EMBL" id="CP062310">
    <property type="protein sequence ID" value="QOJ79518.1"/>
    <property type="molecule type" value="Genomic_DNA"/>
</dbReference>
<name>A0A7L9FI57_9CREN</name>
<dbReference type="Proteomes" id="UP000594121">
    <property type="component" value="Chromosome"/>
</dbReference>
<dbReference type="GeneID" id="59148909"/>
<gene>
    <name evidence="2" type="ORF">IG193_03395</name>
</gene>
<keyword evidence="2" id="KW-0413">Isomerase</keyword>
<proteinExistence type="predicted"/>
<dbReference type="InParanoid" id="A0A7L9FI57"/>
<evidence type="ECO:0000259" key="1">
    <source>
        <dbReference type="Pfam" id="PF01261"/>
    </source>
</evidence>